<feature type="compositionally biased region" description="Pro residues" evidence="1">
    <location>
        <begin position="24"/>
        <end position="36"/>
    </location>
</feature>
<sequence>MICMPARICMIPERACLSVGPVRPSSPPPGRPPPAPAGDAQRRELRASPAARGGGMRGASRRGCQSMSGVCAGREGCLDVAAGAPATLLCGSRRLPRGLRGASRRRRESMAGVCAGRDG</sequence>
<name>A0ABN9W965_9DINO</name>
<accession>A0ABN9W965</accession>
<comment type="caution">
    <text evidence="2">The sequence shown here is derived from an EMBL/GenBank/DDBJ whole genome shotgun (WGS) entry which is preliminary data.</text>
</comment>
<evidence type="ECO:0000313" key="2">
    <source>
        <dbReference type="EMBL" id="CAK0882733.1"/>
    </source>
</evidence>
<feature type="region of interest" description="Disordered" evidence="1">
    <location>
        <begin position="20"/>
        <end position="63"/>
    </location>
</feature>
<feature type="compositionally biased region" description="Basic residues" evidence="1">
    <location>
        <begin position="98"/>
        <end position="107"/>
    </location>
</feature>
<proteinExistence type="predicted"/>
<protein>
    <submittedName>
        <fullName evidence="2">Uncharacterized protein</fullName>
    </submittedName>
</protein>
<organism evidence="2 3">
    <name type="scientific">Prorocentrum cordatum</name>
    <dbReference type="NCBI Taxonomy" id="2364126"/>
    <lineage>
        <taxon>Eukaryota</taxon>
        <taxon>Sar</taxon>
        <taxon>Alveolata</taxon>
        <taxon>Dinophyceae</taxon>
        <taxon>Prorocentrales</taxon>
        <taxon>Prorocentraceae</taxon>
        <taxon>Prorocentrum</taxon>
    </lineage>
</organism>
<evidence type="ECO:0000256" key="1">
    <source>
        <dbReference type="SAM" id="MobiDB-lite"/>
    </source>
</evidence>
<dbReference type="Proteomes" id="UP001189429">
    <property type="component" value="Unassembled WGS sequence"/>
</dbReference>
<reference evidence="2" key="1">
    <citation type="submission" date="2023-10" db="EMBL/GenBank/DDBJ databases">
        <authorList>
            <person name="Chen Y."/>
            <person name="Shah S."/>
            <person name="Dougan E. K."/>
            <person name="Thang M."/>
            <person name="Chan C."/>
        </authorList>
    </citation>
    <scope>NUCLEOTIDE SEQUENCE [LARGE SCALE GENOMIC DNA]</scope>
</reference>
<dbReference type="EMBL" id="CAUYUJ010018330">
    <property type="protein sequence ID" value="CAK0882733.1"/>
    <property type="molecule type" value="Genomic_DNA"/>
</dbReference>
<evidence type="ECO:0000313" key="3">
    <source>
        <dbReference type="Proteomes" id="UP001189429"/>
    </source>
</evidence>
<keyword evidence="3" id="KW-1185">Reference proteome</keyword>
<feature type="region of interest" description="Disordered" evidence="1">
    <location>
        <begin position="98"/>
        <end position="119"/>
    </location>
</feature>
<gene>
    <name evidence="2" type="ORF">PCOR1329_LOCUS65157</name>
</gene>